<comment type="caution">
    <text evidence="1">The sequence shown here is derived from an EMBL/GenBank/DDBJ whole genome shotgun (WGS) entry which is preliminary data.</text>
</comment>
<dbReference type="EMBL" id="JPQT01000099">
    <property type="protein sequence ID" value="KFE52121.1"/>
    <property type="molecule type" value="Genomic_DNA"/>
</dbReference>
<accession>A0A085V9K8</accession>
<gene>
    <name evidence="1" type="ORF">IV02_10210</name>
</gene>
<dbReference type="PATRIC" id="fig|317.174.peg.2089"/>
<sequence length="59" mass="6759">MVPIEGSVLSVAYRRQAIKNVYNYEGLVSLKKLEESTIAQLGEEFLRRADQAYQLGRKK</sequence>
<organism evidence="1 2">
    <name type="scientific">Pseudomonas syringae</name>
    <dbReference type="NCBI Taxonomy" id="317"/>
    <lineage>
        <taxon>Bacteria</taxon>
        <taxon>Pseudomonadati</taxon>
        <taxon>Pseudomonadota</taxon>
        <taxon>Gammaproteobacteria</taxon>
        <taxon>Pseudomonadales</taxon>
        <taxon>Pseudomonadaceae</taxon>
        <taxon>Pseudomonas</taxon>
    </lineage>
</organism>
<dbReference type="AlphaFoldDB" id="A0A085V9K8"/>
<evidence type="ECO:0000313" key="1">
    <source>
        <dbReference type="EMBL" id="KFE52121.1"/>
    </source>
</evidence>
<evidence type="ECO:0000313" key="2">
    <source>
        <dbReference type="Proteomes" id="UP000028643"/>
    </source>
</evidence>
<dbReference type="Proteomes" id="UP000028643">
    <property type="component" value="Unassembled WGS sequence"/>
</dbReference>
<name>A0A085V9K8_PSESX</name>
<reference evidence="1 2" key="1">
    <citation type="submission" date="2014-07" db="EMBL/GenBank/DDBJ databases">
        <title>Draft Genome Sequences of Environmental Pseudomonas syringae strains.</title>
        <authorList>
            <person name="Baltrus D.A."/>
            <person name="Berge O."/>
            <person name="Morris C."/>
        </authorList>
    </citation>
    <scope>NUCLEOTIDE SEQUENCE [LARGE SCALE GENOMIC DNA]</scope>
    <source>
        <strain evidence="1 2">CEB003</strain>
    </source>
</reference>
<proteinExistence type="predicted"/>
<protein>
    <submittedName>
        <fullName evidence="1">Uncharacterized protein</fullName>
    </submittedName>
</protein>